<evidence type="ECO:0000256" key="3">
    <source>
        <dbReference type="RuleBase" id="RU000481"/>
    </source>
</evidence>
<evidence type="ECO:0000259" key="4">
    <source>
        <dbReference type="Pfam" id="PF00155"/>
    </source>
</evidence>
<dbReference type="AlphaFoldDB" id="A0A2A4MHR2"/>
<evidence type="ECO:0000256" key="1">
    <source>
        <dbReference type="ARBA" id="ARBA00001933"/>
    </source>
</evidence>
<keyword evidence="3" id="KW-0808">Transferase</keyword>
<dbReference type="Gene3D" id="3.40.640.10">
    <property type="entry name" value="Type I PLP-dependent aspartate aminotransferase-like (Major domain)"/>
    <property type="match status" value="1"/>
</dbReference>
<keyword evidence="3" id="KW-0032">Aminotransferase</keyword>
<dbReference type="GO" id="GO:0008483">
    <property type="term" value="F:transaminase activity"/>
    <property type="evidence" value="ECO:0007669"/>
    <property type="project" value="UniProtKB-KW"/>
</dbReference>
<evidence type="ECO:0000256" key="2">
    <source>
        <dbReference type="ARBA" id="ARBA00022898"/>
    </source>
</evidence>
<organism evidence="5 6">
    <name type="scientific">SAR86 cluster bacterium</name>
    <dbReference type="NCBI Taxonomy" id="2030880"/>
    <lineage>
        <taxon>Bacteria</taxon>
        <taxon>Pseudomonadati</taxon>
        <taxon>Pseudomonadota</taxon>
        <taxon>Gammaproteobacteria</taxon>
        <taxon>SAR86 cluster</taxon>
    </lineage>
</organism>
<dbReference type="PANTHER" id="PTHR42885:SF1">
    <property type="entry name" value="THREONINE-PHOSPHATE DECARBOXYLASE"/>
    <property type="match status" value="1"/>
</dbReference>
<comment type="similarity">
    <text evidence="3">Belongs to the class-I pyridoxal-phosphate-dependent aminotransferase family.</text>
</comment>
<comment type="cofactor">
    <cofactor evidence="1 3">
        <name>pyridoxal 5'-phosphate</name>
        <dbReference type="ChEBI" id="CHEBI:597326"/>
    </cofactor>
</comment>
<dbReference type="PROSITE" id="PS00105">
    <property type="entry name" value="AA_TRANSFER_CLASS_1"/>
    <property type="match status" value="1"/>
</dbReference>
<dbReference type="InterPro" id="IPR015422">
    <property type="entry name" value="PyrdxlP-dep_Trfase_small"/>
</dbReference>
<gene>
    <name evidence="5" type="ORF">COC19_07500</name>
</gene>
<protein>
    <recommendedName>
        <fullName evidence="3">Aminotransferase</fullName>
        <ecNumber evidence="3">2.6.1.-</ecNumber>
    </recommendedName>
</protein>
<dbReference type="InterPro" id="IPR004839">
    <property type="entry name" value="Aminotransferase_I/II_large"/>
</dbReference>
<name>A0A2A4MHR2_9GAMM</name>
<dbReference type="InterPro" id="IPR015424">
    <property type="entry name" value="PyrdxlP-dep_Trfase"/>
</dbReference>
<comment type="caution">
    <text evidence="5">The sequence shown here is derived from an EMBL/GenBank/DDBJ whole genome shotgun (WGS) entry which is preliminary data.</text>
</comment>
<dbReference type="Gene3D" id="3.90.1150.10">
    <property type="entry name" value="Aspartate Aminotransferase, domain 1"/>
    <property type="match status" value="1"/>
</dbReference>
<keyword evidence="2" id="KW-0663">Pyridoxal phosphate</keyword>
<dbReference type="InterPro" id="IPR015421">
    <property type="entry name" value="PyrdxlP-dep_Trfase_major"/>
</dbReference>
<dbReference type="CDD" id="cd00609">
    <property type="entry name" value="AAT_like"/>
    <property type="match status" value="1"/>
</dbReference>
<feature type="domain" description="Aminotransferase class I/classII large" evidence="4">
    <location>
        <begin position="50"/>
        <end position="333"/>
    </location>
</feature>
<dbReference type="GO" id="GO:0030170">
    <property type="term" value="F:pyridoxal phosphate binding"/>
    <property type="evidence" value="ECO:0007669"/>
    <property type="project" value="InterPro"/>
</dbReference>
<dbReference type="PANTHER" id="PTHR42885">
    <property type="entry name" value="HISTIDINOL-PHOSPHATE AMINOTRANSFERASE-RELATED"/>
    <property type="match status" value="1"/>
</dbReference>
<sequence length="343" mass="38646">MFNHGGNLQRARQAYPQVKTWLDLSTGISPWVWPVPQIPAEIWQQLPQISAGFEASLESYYGVDKLIPVAGSQTAIALLPQLLPLGSVALPQWGYAEHRLAWQLCGHQLYYYKDIIELEQLLLRVDHAVVINPNNPTGQFIPPDQLIALQGKIKGYLIIDEAFIDVMEIMDGDKSQFSVLDRVQYGSLIVLRSMGKFFGIAGARLGFVALPNELINAFKAKQILWSIATPSLWLAEQALNDRQWQRLQGQRIISARTALFAQLQRIFNTHKLSQGPLFISVYDDVDLLNKVFSSFAKVGIWLRIFQPIGGQTSSYLRIGLTSDVSKVDRAISHFLDTDHRTFT</sequence>
<dbReference type="Pfam" id="PF00155">
    <property type="entry name" value="Aminotran_1_2"/>
    <property type="match status" value="1"/>
</dbReference>
<dbReference type="InterPro" id="IPR004838">
    <property type="entry name" value="NHTrfase_class1_PyrdxlP-BS"/>
</dbReference>
<dbReference type="EC" id="2.6.1.-" evidence="3"/>
<dbReference type="SUPFAM" id="SSF53383">
    <property type="entry name" value="PLP-dependent transferases"/>
    <property type="match status" value="1"/>
</dbReference>
<dbReference type="Proteomes" id="UP000218172">
    <property type="component" value="Unassembled WGS sequence"/>
</dbReference>
<proteinExistence type="inferred from homology"/>
<dbReference type="EMBL" id="NVQR01000131">
    <property type="protein sequence ID" value="PCH59156.1"/>
    <property type="molecule type" value="Genomic_DNA"/>
</dbReference>
<evidence type="ECO:0000313" key="6">
    <source>
        <dbReference type="Proteomes" id="UP000218172"/>
    </source>
</evidence>
<accession>A0A2A4MHR2</accession>
<reference evidence="6" key="1">
    <citation type="submission" date="2017-08" db="EMBL/GenBank/DDBJ databases">
        <title>A dynamic microbial community with high functional redundancy inhabits the cold, oxic subseafloor aquifer.</title>
        <authorList>
            <person name="Tully B.J."/>
            <person name="Wheat C.G."/>
            <person name="Glazer B.T."/>
            <person name="Huber J.A."/>
        </authorList>
    </citation>
    <scope>NUCLEOTIDE SEQUENCE [LARGE SCALE GENOMIC DNA]</scope>
</reference>
<evidence type="ECO:0000313" key="5">
    <source>
        <dbReference type="EMBL" id="PCH59156.1"/>
    </source>
</evidence>